<dbReference type="InterPro" id="IPR013525">
    <property type="entry name" value="ABC2_TM"/>
</dbReference>
<organism evidence="7 8">
    <name type="scientific">Tissierella simiarum</name>
    <dbReference type="NCBI Taxonomy" id="2841534"/>
    <lineage>
        <taxon>Bacteria</taxon>
        <taxon>Bacillati</taxon>
        <taxon>Bacillota</taxon>
        <taxon>Tissierellia</taxon>
        <taxon>Tissierellales</taxon>
        <taxon>Tissierellaceae</taxon>
        <taxon>Tissierella</taxon>
    </lineage>
</organism>
<dbReference type="RefSeq" id="WP_216522194.1">
    <property type="nucleotide sequence ID" value="NZ_JAHLPM010000027.1"/>
</dbReference>
<evidence type="ECO:0000256" key="5">
    <source>
        <dbReference type="RuleBase" id="RU361157"/>
    </source>
</evidence>
<dbReference type="InterPro" id="IPR000412">
    <property type="entry name" value="ABC_2_transport"/>
</dbReference>
<protein>
    <recommendedName>
        <fullName evidence="5">Transport permease protein</fullName>
    </recommendedName>
</protein>
<keyword evidence="2 5" id="KW-0812">Transmembrane</keyword>
<feature type="transmembrane region" description="Helical" evidence="5">
    <location>
        <begin position="243"/>
        <end position="263"/>
    </location>
</feature>
<dbReference type="PANTHER" id="PTHR43229">
    <property type="entry name" value="NODULATION PROTEIN J"/>
    <property type="match status" value="1"/>
</dbReference>
<feature type="transmembrane region" description="Helical" evidence="5">
    <location>
        <begin position="155"/>
        <end position="178"/>
    </location>
</feature>
<dbReference type="PROSITE" id="PS51012">
    <property type="entry name" value="ABC_TM2"/>
    <property type="match status" value="1"/>
</dbReference>
<evidence type="ECO:0000313" key="8">
    <source>
        <dbReference type="Proteomes" id="UP000749471"/>
    </source>
</evidence>
<keyword evidence="5" id="KW-0813">Transport</keyword>
<reference evidence="7 8" key="1">
    <citation type="submission" date="2021-06" db="EMBL/GenBank/DDBJ databases">
        <authorList>
            <person name="Sun Q."/>
            <person name="Li D."/>
        </authorList>
    </citation>
    <scope>NUCLEOTIDE SEQUENCE [LARGE SCALE GENOMIC DNA]</scope>
    <source>
        <strain evidence="7 8">MSJ-40</strain>
    </source>
</reference>
<comment type="subcellular location">
    <subcellularLocation>
        <location evidence="5">Cell membrane</location>
        <topology evidence="5">Multi-pass membrane protein</topology>
    </subcellularLocation>
    <subcellularLocation>
        <location evidence="1">Membrane</location>
        <topology evidence="1">Multi-pass membrane protein</topology>
    </subcellularLocation>
</comment>
<evidence type="ECO:0000256" key="1">
    <source>
        <dbReference type="ARBA" id="ARBA00004141"/>
    </source>
</evidence>
<proteinExistence type="inferred from homology"/>
<keyword evidence="5" id="KW-1003">Cell membrane</keyword>
<feature type="transmembrane region" description="Helical" evidence="5">
    <location>
        <begin position="122"/>
        <end position="143"/>
    </location>
</feature>
<feature type="transmembrane region" description="Helical" evidence="5">
    <location>
        <begin position="185"/>
        <end position="204"/>
    </location>
</feature>
<name>A0ABS6EB68_9FIRM</name>
<dbReference type="Proteomes" id="UP000749471">
    <property type="component" value="Unassembled WGS sequence"/>
</dbReference>
<feature type="domain" description="ABC transmembrane type-2" evidence="6">
    <location>
        <begin position="30"/>
        <end position="264"/>
    </location>
</feature>
<gene>
    <name evidence="7" type="ORF">KQI42_19460</name>
</gene>
<dbReference type="PANTHER" id="PTHR43229:SF6">
    <property type="entry name" value="ABC-TYPE MULTIDRUG TRANSPORT SYSTEM, PERMEASE COMPONENT"/>
    <property type="match status" value="1"/>
</dbReference>
<accession>A0ABS6EB68</accession>
<dbReference type="EMBL" id="JAHLPM010000027">
    <property type="protein sequence ID" value="MBU5440175.1"/>
    <property type="molecule type" value="Genomic_DNA"/>
</dbReference>
<dbReference type="Pfam" id="PF01061">
    <property type="entry name" value="ABC2_membrane"/>
    <property type="match status" value="1"/>
</dbReference>
<feature type="transmembrane region" description="Helical" evidence="5">
    <location>
        <begin position="69"/>
        <end position="90"/>
    </location>
</feature>
<keyword evidence="4 5" id="KW-0472">Membrane</keyword>
<sequence>MKRSPIITAILSVFKKELKIFLRYPSWFIAMLIWPIIFPFGYLFTAKALSGTDGQSLAAFSNISGTSDYISFMLIGTTMWMIMNTMLWSFGTSLRTEQIRGTLESNWLCPVPKITILLGHSLWEIFFNIIFLTITAIEFKLVYNFKFIGSPLLSFLIIIISIPSIYGIGFIFASLVMWQKETNSMVFLVRGIMSVFCGITYPLAVLPNWMGNISKVIPLTHSISALRSVISTGATLADIKSQIYYLIFSGIILMALGFLAFNFTQRKVKESGSLGHF</sequence>
<dbReference type="InterPro" id="IPR047817">
    <property type="entry name" value="ABC2_TM_bact-type"/>
</dbReference>
<evidence type="ECO:0000256" key="3">
    <source>
        <dbReference type="ARBA" id="ARBA00022989"/>
    </source>
</evidence>
<comment type="similarity">
    <text evidence="5">Belongs to the ABC-2 integral membrane protein family.</text>
</comment>
<evidence type="ECO:0000256" key="4">
    <source>
        <dbReference type="ARBA" id="ARBA00023136"/>
    </source>
</evidence>
<evidence type="ECO:0000256" key="2">
    <source>
        <dbReference type="ARBA" id="ARBA00022692"/>
    </source>
</evidence>
<evidence type="ECO:0000259" key="6">
    <source>
        <dbReference type="PROSITE" id="PS51012"/>
    </source>
</evidence>
<dbReference type="PIRSF" id="PIRSF006648">
    <property type="entry name" value="DrrB"/>
    <property type="match status" value="1"/>
</dbReference>
<comment type="caution">
    <text evidence="7">The sequence shown here is derived from an EMBL/GenBank/DDBJ whole genome shotgun (WGS) entry which is preliminary data.</text>
</comment>
<evidence type="ECO:0000313" key="7">
    <source>
        <dbReference type="EMBL" id="MBU5440175.1"/>
    </source>
</evidence>
<feature type="transmembrane region" description="Helical" evidence="5">
    <location>
        <begin position="21"/>
        <end position="44"/>
    </location>
</feature>
<keyword evidence="3 5" id="KW-1133">Transmembrane helix</keyword>
<keyword evidence="8" id="KW-1185">Reference proteome</keyword>
<dbReference type="InterPro" id="IPR051784">
    <property type="entry name" value="Nod_factor_ABC_transporter"/>
</dbReference>